<dbReference type="RefSeq" id="WP_166531136.1">
    <property type="nucleotide sequence ID" value="NZ_VNHW01000001.1"/>
</dbReference>
<reference evidence="1 2" key="1">
    <citation type="submission" date="2019-07" db="EMBL/GenBank/DDBJ databases">
        <title>Genomic Encyclopedia of Archaeal and Bacterial Type Strains, Phase II (KMG-II): from individual species to whole genera.</title>
        <authorList>
            <person name="Goeker M."/>
        </authorList>
    </citation>
    <scope>NUCLEOTIDE SEQUENCE [LARGE SCALE GENOMIC DNA]</scope>
    <source>
        <strain evidence="1 2">DSM 46842</strain>
    </source>
</reference>
<evidence type="ECO:0000313" key="1">
    <source>
        <dbReference type="EMBL" id="TYP90340.1"/>
    </source>
</evidence>
<keyword evidence="2" id="KW-1185">Reference proteome</keyword>
<dbReference type="Proteomes" id="UP000322499">
    <property type="component" value="Unassembled WGS sequence"/>
</dbReference>
<organism evidence="1 2">
    <name type="scientific">Blastococcus xanthinilyticus</name>
    <dbReference type="NCBI Taxonomy" id="1564164"/>
    <lineage>
        <taxon>Bacteria</taxon>
        <taxon>Bacillati</taxon>
        <taxon>Actinomycetota</taxon>
        <taxon>Actinomycetes</taxon>
        <taxon>Geodermatophilales</taxon>
        <taxon>Geodermatophilaceae</taxon>
        <taxon>Blastococcus</taxon>
    </lineage>
</organism>
<sequence>MEPLAPRQETPWQPLLDAGLPMEEIRRLVTRLGFEAVVAGPSPLGTGLLDLVGDRPPPVRAAWLETLERITTMPVPGA</sequence>
<accession>A0A5S5D2Y3</accession>
<comment type="caution">
    <text evidence="1">The sequence shown here is derived from an EMBL/GenBank/DDBJ whole genome shotgun (WGS) entry which is preliminary data.</text>
</comment>
<protein>
    <submittedName>
        <fullName evidence="1">Uncharacterized protein</fullName>
    </submittedName>
</protein>
<dbReference type="EMBL" id="VNHW01000001">
    <property type="protein sequence ID" value="TYP90340.1"/>
    <property type="molecule type" value="Genomic_DNA"/>
</dbReference>
<proteinExistence type="predicted"/>
<dbReference type="AlphaFoldDB" id="A0A5S5D2Y3"/>
<evidence type="ECO:0000313" key="2">
    <source>
        <dbReference type="Proteomes" id="UP000322499"/>
    </source>
</evidence>
<name>A0A5S5D2Y3_9ACTN</name>
<gene>
    <name evidence="1" type="ORF">BD833_10158</name>
</gene>